<dbReference type="AlphaFoldDB" id="A0A238L3H4"/>
<dbReference type="EMBL" id="FXYH01000022">
    <property type="protein sequence ID" value="SMX49624.1"/>
    <property type="molecule type" value="Genomic_DNA"/>
</dbReference>
<reference evidence="2 3" key="1">
    <citation type="submission" date="2017-05" db="EMBL/GenBank/DDBJ databases">
        <authorList>
            <person name="Song R."/>
            <person name="Chenine A.L."/>
            <person name="Ruprecht R.M."/>
        </authorList>
    </citation>
    <scope>NUCLEOTIDE SEQUENCE [LARGE SCALE GENOMIC DNA]</scope>
    <source>
        <strain evidence="2 3">CECT 8663</strain>
    </source>
</reference>
<evidence type="ECO:0000313" key="2">
    <source>
        <dbReference type="EMBL" id="SMX49624.1"/>
    </source>
</evidence>
<proteinExistence type="predicted"/>
<keyword evidence="3" id="KW-1185">Reference proteome</keyword>
<dbReference type="RefSeq" id="WP_141468226.1">
    <property type="nucleotide sequence ID" value="NZ_FXYH01000022.1"/>
</dbReference>
<dbReference type="Proteomes" id="UP000220836">
    <property type="component" value="Unassembled WGS sequence"/>
</dbReference>
<name>A0A238L3H4_9RHOB</name>
<feature type="signal peptide" evidence="1">
    <location>
        <begin position="1"/>
        <end position="22"/>
    </location>
</feature>
<dbReference type="OrthoDB" id="5540942at2"/>
<keyword evidence="1" id="KW-0732">Signal</keyword>
<sequence>MRYMTLALALTMAIAMPFQAQAWEEPARGTALRADLMDALRPHAEFAFGAPVVFVVQELRVEGDVAFGMLTPVRPGGSAIGFDDLNPRMREFEDRDFWGGADMQALFEKSGRTWVATHQTYGATDVWWADPMFCTKWHPVILEYCSN</sequence>
<organism evidence="2 3">
    <name type="scientific">Pelagimonas varians</name>
    <dbReference type="NCBI Taxonomy" id="696760"/>
    <lineage>
        <taxon>Bacteria</taxon>
        <taxon>Pseudomonadati</taxon>
        <taxon>Pseudomonadota</taxon>
        <taxon>Alphaproteobacteria</taxon>
        <taxon>Rhodobacterales</taxon>
        <taxon>Roseobacteraceae</taxon>
        <taxon>Pelagimonas</taxon>
    </lineage>
</organism>
<protein>
    <submittedName>
        <fullName evidence="2">Uncharacterized protein</fullName>
    </submittedName>
</protein>
<feature type="chain" id="PRO_5012579387" evidence="1">
    <location>
        <begin position="23"/>
        <end position="147"/>
    </location>
</feature>
<gene>
    <name evidence="2" type="ORF">PEV8663_04257</name>
</gene>
<evidence type="ECO:0000256" key="1">
    <source>
        <dbReference type="SAM" id="SignalP"/>
    </source>
</evidence>
<evidence type="ECO:0000313" key="3">
    <source>
        <dbReference type="Proteomes" id="UP000220836"/>
    </source>
</evidence>
<accession>A0A238L3H4</accession>